<dbReference type="KEGG" id="bor:COCMIDRAFT_31164"/>
<name>W6YW55_COCMI</name>
<dbReference type="Proteomes" id="UP000054032">
    <property type="component" value="Unassembled WGS sequence"/>
</dbReference>
<dbReference type="EMBL" id="KI964259">
    <property type="protein sequence ID" value="EUC39759.1"/>
    <property type="molecule type" value="Genomic_DNA"/>
</dbReference>
<keyword evidence="2" id="KW-1185">Reference proteome</keyword>
<dbReference type="HOGENOM" id="CLU_1740179_0_0_1"/>
<organism evidence="1 2">
    <name type="scientific">Bipolaris oryzae ATCC 44560</name>
    <dbReference type="NCBI Taxonomy" id="930090"/>
    <lineage>
        <taxon>Eukaryota</taxon>
        <taxon>Fungi</taxon>
        <taxon>Dikarya</taxon>
        <taxon>Ascomycota</taxon>
        <taxon>Pezizomycotina</taxon>
        <taxon>Dothideomycetes</taxon>
        <taxon>Pleosporomycetidae</taxon>
        <taxon>Pleosporales</taxon>
        <taxon>Pleosporineae</taxon>
        <taxon>Pleosporaceae</taxon>
        <taxon>Bipolaris</taxon>
    </lineage>
</organism>
<dbReference type="AlphaFoldDB" id="W6YW55"/>
<dbReference type="GeneID" id="19121811"/>
<gene>
    <name evidence="1" type="ORF">COCMIDRAFT_31164</name>
</gene>
<sequence>MAGGTTIPMKVEDHVEQAMHAAIAEQTTSNLAETPDVCDIAADTCQKITNARADNKGLVVAGFINASATIPQQELYDICADGGGSLAAAGVVNSFDQQELLETTASKQAVGSQVIRGVHATGGSNIRAGYINAKEQDYRRKQEILGINAH</sequence>
<protein>
    <submittedName>
        <fullName evidence="1">Uncharacterized protein</fullName>
    </submittedName>
</protein>
<dbReference type="RefSeq" id="XP_007693720.1">
    <property type="nucleotide sequence ID" value="XM_007695530.1"/>
</dbReference>
<accession>W6YW55</accession>
<evidence type="ECO:0000313" key="1">
    <source>
        <dbReference type="EMBL" id="EUC39759.1"/>
    </source>
</evidence>
<evidence type="ECO:0000313" key="2">
    <source>
        <dbReference type="Proteomes" id="UP000054032"/>
    </source>
</evidence>
<reference evidence="1 2" key="1">
    <citation type="journal article" date="2013" name="PLoS Genet.">
        <title>Comparative genome structure, secondary metabolite, and effector coding capacity across Cochliobolus pathogens.</title>
        <authorList>
            <person name="Condon B.J."/>
            <person name="Leng Y."/>
            <person name="Wu D."/>
            <person name="Bushley K.E."/>
            <person name="Ohm R.A."/>
            <person name="Otillar R."/>
            <person name="Martin J."/>
            <person name="Schackwitz W."/>
            <person name="Grimwood J."/>
            <person name="MohdZainudin N."/>
            <person name="Xue C."/>
            <person name="Wang R."/>
            <person name="Manning V.A."/>
            <person name="Dhillon B."/>
            <person name="Tu Z.J."/>
            <person name="Steffenson B.J."/>
            <person name="Salamov A."/>
            <person name="Sun H."/>
            <person name="Lowry S."/>
            <person name="LaButti K."/>
            <person name="Han J."/>
            <person name="Copeland A."/>
            <person name="Lindquist E."/>
            <person name="Barry K."/>
            <person name="Schmutz J."/>
            <person name="Baker S.E."/>
            <person name="Ciuffetti L.M."/>
            <person name="Grigoriev I.V."/>
            <person name="Zhong S."/>
            <person name="Turgeon B.G."/>
        </authorList>
    </citation>
    <scope>NUCLEOTIDE SEQUENCE [LARGE SCALE GENOMIC DNA]</scope>
    <source>
        <strain evidence="1 2">ATCC 44560</strain>
    </source>
</reference>
<proteinExistence type="predicted"/>